<dbReference type="PROSITE" id="PS51257">
    <property type="entry name" value="PROKAR_LIPOPROTEIN"/>
    <property type="match status" value="1"/>
</dbReference>
<dbReference type="Proteomes" id="UP000186098">
    <property type="component" value="Unassembled WGS sequence"/>
</dbReference>
<dbReference type="InterPro" id="IPR017853">
    <property type="entry name" value="GH"/>
</dbReference>
<dbReference type="PANTHER" id="PTHR34135:SF2">
    <property type="entry name" value="LYSOZYME"/>
    <property type="match status" value="1"/>
</dbReference>
<dbReference type="GO" id="GO:0003796">
    <property type="term" value="F:lysozyme activity"/>
    <property type="evidence" value="ECO:0007669"/>
    <property type="project" value="InterPro"/>
</dbReference>
<dbReference type="InterPro" id="IPR002053">
    <property type="entry name" value="Glyco_hydro_25"/>
</dbReference>
<dbReference type="RefSeq" id="WP_076363321.1">
    <property type="nucleotide sequence ID" value="NZ_FTOM01000001.1"/>
</dbReference>
<dbReference type="PROSITE" id="PS51318">
    <property type="entry name" value="TAT"/>
    <property type="match status" value="1"/>
</dbReference>
<dbReference type="OrthoDB" id="9798192at2"/>
<dbReference type="STRING" id="407234.SAMN05421795_101510"/>
<sequence length="278" mass="30787">MKLSRRRALGGLMAAGLVAGCGGAGGGRGGPPGLMHPRMLQAADHRAPGIPARFGDTDPHEWQGHRPDLYPVHGIDAARYQGPIDFGRARAAGVAFAWLKATEGGDRVDPGFEMNARAARRAGVPVGAYHFYYFCRSPEDQARWFLRNVPRKAGDLPPVLDIEWNHTSPSCRLRPPAVETRARMRRFLAIVGDHYGTRPVIYTTIDFFRDNDLQHFDGYEMWLRSVAGDPAERYPGTRWTFWQYSGTGVVPGVAGNVDLNAFAGSAEEWQAWLARRSQ</sequence>
<gene>
    <name evidence="4" type="ORF">SAMN05421795_101510</name>
</gene>
<organism evidence="4 5">
    <name type="scientific">Phaeovulum vinaykumarii</name>
    <dbReference type="NCBI Taxonomy" id="407234"/>
    <lineage>
        <taxon>Bacteria</taxon>
        <taxon>Pseudomonadati</taxon>
        <taxon>Pseudomonadota</taxon>
        <taxon>Alphaproteobacteria</taxon>
        <taxon>Rhodobacterales</taxon>
        <taxon>Paracoccaceae</taxon>
        <taxon>Phaeovulum</taxon>
    </lineage>
</organism>
<accession>A0A1N7K0S7</accession>
<evidence type="ECO:0000313" key="5">
    <source>
        <dbReference type="Proteomes" id="UP000186098"/>
    </source>
</evidence>
<dbReference type="PROSITE" id="PS51904">
    <property type="entry name" value="GLYCOSYL_HYDROL_F25_2"/>
    <property type="match status" value="1"/>
</dbReference>
<dbReference type="Gene3D" id="3.20.20.80">
    <property type="entry name" value="Glycosidases"/>
    <property type="match status" value="1"/>
</dbReference>
<dbReference type="AlphaFoldDB" id="A0A1N7K0S7"/>
<dbReference type="SUPFAM" id="SSF51445">
    <property type="entry name" value="(Trans)glycosidases"/>
    <property type="match status" value="1"/>
</dbReference>
<protein>
    <submittedName>
        <fullName evidence="4">Lysozyme</fullName>
    </submittedName>
</protein>
<keyword evidence="3" id="KW-0326">Glycosidase</keyword>
<evidence type="ECO:0000256" key="1">
    <source>
        <dbReference type="ARBA" id="ARBA00010646"/>
    </source>
</evidence>
<dbReference type="CDD" id="cd06413">
    <property type="entry name" value="GH25_muramidase_1"/>
    <property type="match status" value="1"/>
</dbReference>
<evidence type="ECO:0000256" key="3">
    <source>
        <dbReference type="ARBA" id="ARBA00023295"/>
    </source>
</evidence>
<dbReference type="SMART" id="SM00641">
    <property type="entry name" value="Glyco_25"/>
    <property type="match status" value="1"/>
</dbReference>
<dbReference type="GO" id="GO:0016052">
    <property type="term" value="P:carbohydrate catabolic process"/>
    <property type="evidence" value="ECO:0007669"/>
    <property type="project" value="TreeGrafter"/>
</dbReference>
<name>A0A1N7K0S7_9RHOB</name>
<comment type="similarity">
    <text evidence="1">Belongs to the glycosyl hydrolase 25 family.</text>
</comment>
<reference evidence="5" key="1">
    <citation type="submission" date="2017-01" db="EMBL/GenBank/DDBJ databases">
        <authorList>
            <person name="Varghese N."/>
            <person name="Submissions S."/>
        </authorList>
    </citation>
    <scope>NUCLEOTIDE SEQUENCE [LARGE SCALE GENOMIC DNA]</scope>
    <source>
        <strain evidence="5">DSM 18714</strain>
    </source>
</reference>
<dbReference type="GO" id="GO:0016998">
    <property type="term" value="P:cell wall macromolecule catabolic process"/>
    <property type="evidence" value="ECO:0007669"/>
    <property type="project" value="InterPro"/>
</dbReference>
<evidence type="ECO:0000313" key="4">
    <source>
        <dbReference type="EMBL" id="SIS55151.1"/>
    </source>
</evidence>
<dbReference type="EMBL" id="FTOM01000001">
    <property type="protein sequence ID" value="SIS55151.1"/>
    <property type="molecule type" value="Genomic_DNA"/>
</dbReference>
<dbReference type="Pfam" id="PF01183">
    <property type="entry name" value="Glyco_hydro_25"/>
    <property type="match status" value="1"/>
</dbReference>
<dbReference type="InterPro" id="IPR006311">
    <property type="entry name" value="TAT_signal"/>
</dbReference>
<keyword evidence="2" id="KW-0378">Hydrolase</keyword>
<evidence type="ECO:0000256" key="2">
    <source>
        <dbReference type="ARBA" id="ARBA00022801"/>
    </source>
</evidence>
<dbReference type="PANTHER" id="PTHR34135">
    <property type="entry name" value="LYSOZYME"/>
    <property type="match status" value="1"/>
</dbReference>
<proteinExistence type="inferred from homology"/>
<dbReference type="InterPro" id="IPR018077">
    <property type="entry name" value="Glyco_hydro_fam25_subgr"/>
</dbReference>
<keyword evidence="5" id="KW-1185">Reference proteome</keyword>
<dbReference type="GO" id="GO:0009253">
    <property type="term" value="P:peptidoglycan catabolic process"/>
    <property type="evidence" value="ECO:0007669"/>
    <property type="project" value="InterPro"/>
</dbReference>